<feature type="transmembrane region" description="Helical" evidence="1">
    <location>
        <begin position="291"/>
        <end position="312"/>
    </location>
</feature>
<dbReference type="PANTHER" id="PTHR44757">
    <property type="entry name" value="DIGUANYLATE CYCLASE DGCP"/>
    <property type="match status" value="1"/>
</dbReference>
<evidence type="ECO:0000259" key="5">
    <source>
        <dbReference type="PROSITE" id="PS50887"/>
    </source>
</evidence>
<dbReference type="Pfam" id="PF00563">
    <property type="entry name" value="EAL"/>
    <property type="match status" value="1"/>
</dbReference>
<dbReference type="SMART" id="SM00267">
    <property type="entry name" value="GGDEF"/>
    <property type="match status" value="1"/>
</dbReference>
<dbReference type="SMART" id="SM00086">
    <property type="entry name" value="PAC"/>
    <property type="match status" value="1"/>
</dbReference>
<dbReference type="InterPro" id="IPR052155">
    <property type="entry name" value="Biofilm_reg_signaling"/>
</dbReference>
<dbReference type="InterPro" id="IPR000014">
    <property type="entry name" value="PAS"/>
</dbReference>
<dbReference type="CDD" id="cd01948">
    <property type="entry name" value="EAL"/>
    <property type="match status" value="1"/>
</dbReference>
<feature type="transmembrane region" description="Helical" evidence="1">
    <location>
        <begin position="21"/>
        <end position="42"/>
    </location>
</feature>
<dbReference type="InterPro" id="IPR043128">
    <property type="entry name" value="Rev_trsase/Diguanyl_cyclase"/>
</dbReference>
<name>A0A543Q814_ACITH</name>
<keyword evidence="1" id="KW-0812">Transmembrane</keyword>
<dbReference type="PROSITE" id="PS50112">
    <property type="entry name" value="PAS"/>
    <property type="match status" value="1"/>
</dbReference>
<dbReference type="Pfam" id="PF08448">
    <property type="entry name" value="PAS_4"/>
    <property type="match status" value="1"/>
</dbReference>
<dbReference type="SMART" id="SM00091">
    <property type="entry name" value="PAS"/>
    <property type="match status" value="1"/>
</dbReference>
<evidence type="ECO:0000313" key="6">
    <source>
        <dbReference type="EMBL" id="TQN52460.1"/>
    </source>
</evidence>
<keyword evidence="1" id="KW-0472">Membrane</keyword>
<dbReference type="Proteomes" id="UP000315403">
    <property type="component" value="Unassembled WGS sequence"/>
</dbReference>
<dbReference type="SUPFAM" id="SSF55785">
    <property type="entry name" value="PYP-like sensor domain (PAS domain)"/>
    <property type="match status" value="1"/>
</dbReference>
<dbReference type="NCBIfam" id="TIGR00229">
    <property type="entry name" value="sensory_box"/>
    <property type="match status" value="1"/>
</dbReference>
<dbReference type="Gene3D" id="3.20.20.450">
    <property type="entry name" value="EAL domain"/>
    <property type="match status" value="1"/>
</dbReference>
<dbReference type="PROSITE" id="PS50113">
    <property type="entry name" value="PAC"/>
    <property type="match status" value="1"/>
</dbReference>
<dbReference type="InterPro" id="IPR000700">
    <property type="entry name" value="PAS-assoc_C"/>
</dbReference>
<dbReference type="CDD" id="cd00130">
    <property type="entry name" value="PAS"/>
    <property type="match status" value="1"/>
</dbReference>
<dbReference type="NCBIfam" id="TIGR00254">
    <property type="entry name" value="GGDEF"/>
    <property type="match status" value="1"/>
</dbReference>
<accession>A0A543Q814</accession>
<feature type="domain" description="EAL" evidence="4">
    <location>
        <begin position="636"/>
        <end position="890"/>
    </location>
</feature>
<dbReference type="Gene3D" id="3.30.70.270">
    <property type="match status" value="1"/>
</dbReference>
<dbReference type="AlphaFoldDB" id="A0A543Q814"/>
<organism evidence="6 7">
    <name type="scientific">Acidithiobacillus thiooxidans ATCC 19377</name>
    <dbReference type="NCBI Taxonomy" id="637390"/>
    <lineage>
        <taxon>Bacteria</taxon>
        <taxon>Pseudomonadati</taxon>
        <taxon>Pseudomonadota</taxon>
        <taxon>Acidithiobacillia</taxon>
        <taxon>Acidithiobacillales</taxon>
        <taxon>Acidithiobacillaceae</taxon>
        <taxon>Acidithiobacillus</taxon>
    </lineage>
</organism>
<feature type="domain" description="PAS" evidence="2">
    <location>
        <begin position="333"/>
        <end position="406"/>
    </location>
</feature>
<sequence length="896" mass="99244">MPHHGKIVDVSKNYSRRLLGFSVWVFFLLMALSWVLVGFYTWEKVRAQEIANLRILSVALAHSTSQSVFNVQSSLDLLADSLRNMSAGRDLNLSHRLKNYLQAQPAIQNITVMDDKGRVLSEAFRKDYPGTNSLAMQNVHYFFLKSDFYIGSLFPDIQKRLWYIPFKRLVQLKNHQVVTVVVLLPLVDGAFKCWMGYPLQAHTGLFLLRRDGYLEARNPPPDKTSFAIRQTGIAARYVAAHTHSAGGVYMGYSTAAGQWRLGAVEDVPDYPLIAGASILRSTLWGMWARSMIGPSLVIAFLALLGLLVYRYLRYYTELQEKLRSDAEMAIWEAKERAEVTLSSIGDAVITTDTQARVTGANSVAENLLGKKISDIRGEPLDNVFKIVNETTRETVANPVHRVLDEGRIMGLANHTTLISADGHEYAIEDSAAPIRSRTGQILGVVLVFHDVSQRRQLADQLAHQAGHDALTQLPNRRLFQQHLEAACQVGQGVNSFFVAILDLDGFKQINDLFGHDSGDVLLCALAKRMELIFGKQNIIARLGGDEFGLILYKPQKIKEIDILLTQALGKISEPVEVLGSLVTVSATIGISFFPSDADDPGQLLRLADLAMYAAKTAGRNGYVFYNEALEAKQQLIAEGIHMAEQALAENRFVLWYQPLVALHGHVLGVEALLRLDTGRGEGLLNPSHFSSALDHPLLARKIGRFVLDAAVHQGMLWRKQGFFLRVGINISARHLLDSDFMQDIHAILARYPDFPRDLIELEVTESAPMLDFPSAITTLQAINALGIHIALDDFGTGNASLTYLQRLPAQTIKIDQSFVRDILVDNKDLAIVAGVASTAQALGLEIVAEGVESLGHARKLADLGVNVLQGFAIAQPMPAEDILDWVEHYKPILRED</sequence>
<dbReference type="SUPFAM" id="SSF141868">
    <property type="entry name" value="EAL domain-like"/>
    <property type="match status" value="1"/>
</dbReference>
<dbReference type="InterPro" id="IPR035919">
    <property type="entry name" value="EAL_sf"/>
</dbReference>
<reference evidence="6 7" key="1">
    <citation type="submission" date="2019-03" db="EMBL/GenBank/DDBJ databases">
        <title>New insights into Acidothiobacillus thiooxidans sulfur metabolism through coupled gene expression, solution geochemistry, microscopy and spectroscopy analyses.</title>
        <authorList>
            <person name="Camacho D."/>
            <person name="Frazao R."/>
            <person name="Fouillen A."/>
            <person name="Nanci A."/>
            <person name="Lang B.F."/>
            <person name="Apte S.C."/>
            <person name="Baron C."/>
            <person name="Warren L.A."/>
        </authorList>
    </citation>
    <scope>NUCLEOTIDE SEQUENCE [LARGE SCALE GENOMIC DNA]</scope>
    <source>
        <strain evidence="6 7">ATCC 19377</strain>
    </source>
</reference>
<comment type="caution">
    <text evidence="6">The sequence shown here is derived from an EMBL/GenBank/DDBJ whole genome shotgun (WGS) entry which is preliminary data.</text>
</comment>
<dbReference type="SMART" id="SM00052">
    <property type="entry name" value="EAL"/>
    <property type="match status" value="1"/>
</dbReference>
<dbReference type="CDD" id="cd01949">
    <property type="entry name" value="GGDEF"/>
    <property type="match status" value="1"/>
</dbReference>
<dbReference type="Gene3D" id="3.30.450.20">
    <property type="entry name" value="PAS domain"/>
    <property type="match status" value="3"/>
</dbReference>
<dbReference type="InterPro" id="IPR001610">
    <property type="entry name" value="PAC"/>
</dbReference>
<dbReference type="Pfam" id="PF00990">
    <property type="entry name" value="GGDEF"/>
    <property type="match status" value="1"/>
</dbReference>
<proteinExistence type="predicted"/>
<dbReference type="InterPro" id="IPR029787">
    <property type="entry name" value="Nucleotide_cyclase"/>
</dbReference>
<dbReference type="CDD" id="cd18773">
    <property type="entry name" value="PDC1_HK_sensor"/>
    <property type="match status" value="1"/>
</dbReference>
<evidence type="ECO:0000259" key="3">
    <source>
        <dbReference type="PROSITE" id="PS50113"/>
    </source>
</evidence>
<dbReference type="InterPro" id="IPR000160">
    <property type="entry name" value="GGDEF_dom"/>
</dbReference>
<evidence type="ECO:0000313" key="7">
    <source>
        <dbReference type="Proteomes" id="UP000315403"/>
    </source>
</evidence>
<feature type="domain" description="PAC" evidence="3">
    <location>
        <begin position="411"/>
        <end position="463"/>
    </location>
</feature>
<dbReference type="CDD" id="cd12915">
    <property type="entry name" value="PDC2_DGC_like"/>
    <property type="match status" value="1"/>
</dbReference>
<dbReference type="PROSITE" id="PS50887">
    <property type="entry name" value="GGDEF"/>
    <property type="match status" value="1"/>
</dbReference>
<evidence type="ECO:0000256" key="1">
    <source>
        <dbReference type="SAM" id="Phobius"/>
    </source>
</evidence>
<feature type="domain" description="GGDEF" evidence="5">
    <location>
        <begin position="494"/>
        <end position="627"/>
    </location>
</feature>
<dbReference type="PANTHER" id="PTHR44757:SF4">
    <property type="entry name" value="DIGUANYLATE CYCLASE DGCE-RELATED"/>
    <property type="match status" value="1"/>
</dbReference>
<protein>
    <submittedName>
        <fullName evidence="6">Putative signaling protein</fullName>
    </submittedName>
</protein>
<gene>
    <name evidence="6" type="ORF">DLNHIDIE_02351</name>
</gene>
<evidence type="ECO:0000259" key="2">
    <source>
        <dbReference type="PROSITE" id="PS50112"/>
    </source>
</evidence>
<keyword evidence="1" id="KW-1133">Transmembrane helix</keyword>
<dbReference type="EMBL" id="SZUV01000001">
    <property type="protein sequence ID" value="TQN52460.1"/>
    <property type="molecule type" value="Genomic_DNA"/>
</dbReference>
<dbReference type="SUPFAM" id="SSF55073">
    <property type="entry name" value="Nucleotide cyclase"/>
    <property type="match status" value="1"/>
</dbReference>
<dbReference type="InterPro" id="IPR035965">
    <property type="entry name" value="PAS-like_dom_sf"/>
</dbReference>
<dbReference type="PROSITE" id="PS50883">
    <property type="entry name" value="EAL"/>
    <property type="match status" value="1"/>
</dbReference>
<evidence type="ECO:0000259" key="4">
    <source>
        <dbReference type="PROSITE" id="PS50883"/>
    </source>
</evidence>
<dbReference type="InterPro" id="IPR001633">
    <property type="entry name" value="EAL_dom"/>
</dbReference>
<dbReference type="InterPro" id="IPR013656">
    <property type="entry name" value="PAS_4"/>
</dbReference>